<name>A0AAC9D445_9FLAO</name>
<evidence type="ECO:0000256" key="1">
    <source>
        <dbReference type="SAM" id="SignalP"/>
    </source>
</evidence>
<dbReference type="RefSeq" id="WP_066034945.1">
    <property type="nucleotide sequence ID" value="NZ_CP016907.1"/>
</dbReference>
<evidence type="ECO:0008006" key="4">
    <source>
        <dbReference type="Google" id="ProtNLM"/>
    </source>
</evidence>
<sequence length="494" mass="54803">MKTYSKMNPIKIFSILSAALLLASCSKDDYKLGSEIDPYLRFNFLVNSNNIPLEYPTVNSVLVPQSTYTNSSVKTLKVPVALTTRALKSAVTTNFSAVSSTGDNESFTVNPLNQLVFEGSKLTDTIYVSFDKRWVANQSINLKLETVSDPDIHIGNLNTAYPNNTFKIDLGTIATNYTFPVTQYNVKGEVGETIDFEVNFPNGFFPEEIKNANFFKFQNGFEYSLTRDDFGDNRSSVTYHLTLLEDLQNDDARYESKITLINIPNYTATGNTNLTIVKPIKSLRDIQANPASKFTDPTNAFYLTYGEHWFSNGTTCTWQTFNALTFPVVVTKDDPNAILYSDKGTTNPNDDVYHDAFKIGFNVASGTNTVNSFGLKRWFSNESNSAAISPGFNIKSALEFFPANGNSKTEGTVLVIPQDITIGSSATNTHVIAISGEGTYKEISNGLYEISFELKLTNDKLFGGTVSTQYRMYNNRTYPKPTALSIPCPKEVTL</sequence>
<gene>
    <name evidence="2" type="ORF">BB050_04172</name>
</gene>
<dbReference type="GeneID" id="32310050"/>
<keyword evidence="1" id="KW-0732">Signal</keyword>
<dbReference type="AlphaFoldDB" id="A0AAC9D445"/>
<dbReference type="PROSITE" id="PS51257">
    <property type="entry name" value="PROKAR_LIPOPROTEIN"/>
    <property type="match status" value="1"/>
</dbReference>
<accession>A0AAC9D445</accession>
<evidence type="ECO:0000313" key="3">
    <source>
        <dbReference type="Proteomes" id="UP000093276"/>
    </source>
</evidence>
<dbReference type="EMBL" id="CP016907">
    <property type="protein sequence ID" value="AOC97250.1"/>
    <property type="molecule type" value="Genomic_DNA"/>
</dbReference>
<proteinExistence type="predicted"/>
<dbReference type="Proteomes" id="UP000093276">
    <property type="component" value="Chromosome"/>
</dbReference>
<feature type="chain" id="PRO_5042115346" description="DUF1735 domain-containing protein" evidence="1">
    <location>
        <begin position="24"/>
        <end position="494"/>
    </location>
</feature>
<dbReference type="KEGG" id="fjg:BB050_04172"/>
<feature type="signal peptide" evidence="1">
    <location>
        <begin position="1"/>
        <end position="23"/>
    </location>
</feature>
<organism evidence="2 3">
    <name type="scientific">Flavobacterium anhuiense</name>
    <dbReference type="NCBI Taxonomy" id="459526"/>
    <lineage>
        <taxon>Bacteria</taxon>
        <taxon>Pseudomonadati</taxon>
        <taxon>Bacteroidota</taxon>
        <taxon>Flavobacteriia</taxon>
        <taxon>Flavobacteriales</taxon>
        <taxon>Flavobacteriaceae</taxon>
        <taxon>Flavobacterium</taxon>
    </lineage>
</organism>
<evidence type="ECO:0000313" key="2">
    <source>
        <dbReference type="EMBL" id="AOC97250.1"/>
    </source>
</evidence>
<reference evidence="2 3" key="1">
    <citation type="submission" date="2016-08" db="EMBL/GenBank/DDBJ databases">
        <title>Complete genome sequence of Flavobacterium johnsoniae strain GSE09, a volatile-producing biocontrol agent isolated from cucumber (Cucumis sativus).</title>
        <authorList>
            <person name="Jeong J.-J."/>
            <person name="Oh J.Y."/>
            <person name="Jim Y.J."/>
            <person name="Sang M.K."/>
            <person name="Kim K.D."/>
        </authorList>
    </citation>
    <scope>NUCLEOTIDE SEQUENCE [LARGE SCALE GENOMIC DNA]</scope>
    <source>
        <strain evidence="2 3">GSE09</strain>
    </source>
</reference>
<protein>
    <recommendedName>
        <fullName evidence="4">DUF1735 domain-containing protein</fullName>
    </recommendedName>
</protein>